<accession>A0A5M8QVK3</accession>
<dbReference type="Proteomes" id="UP000323994">
    <property type="component" value="Unassembled WGS sequence"/>
</dbReference>
<evidence type="ECO:0008006" key="4">
    <source>
        <dbReference type="Google" id="ProtNLM"/>
    </source>
</evidence>
<keyword evidence="1" id="KW-0472">Membrane</keyword>
<keyword evidence="1" id="KW-1133">Transmembrane helix</keyword>
<dbReference type="AlphaFoldDB" id="A0A5M8QVK3"/>
<organism evidence="2 3">
    <name type="scientific">Dyadobacter flavalbus</name>
    <dbReference type="NCBI Taxonomy" id="2579942"/>
    <lineage>
        <taxon>Bacteria</taxon>
        <taxon>Pseudomonadati</taxon>
        <taxon>Bacteroidota</taxon>
        <taxon>Cytophagia</taxon>
        <taxon>Cytophagales</taxon>
        <taxon>Spirosomataceae</taxon>
        <taxon>Dyadobacter</taxon>
    </lineage>
</organism>
<comment type="caution">
    <text evidence="2">The sequence shown here is derived from an EMBL/GenBank/DDBJ whole genome shotgun (WGS) entry which is preliminary data.</text>
</comment>
<evidence type="ECO:0000313" key="3">
    <source>
        <dbReference type="Proteomes" id="UP000323994"/>
    </source>
</evidence>
<name>A0A5M8QVK3_9BACT</name>
<feature type="transmembrane region" description="Helical" evidence="1">
    <location>
        <begin position="126"/>
        <end position="147"/>
    </location>
</feature>
<keyword evidence="3" id="KW-1185">Reference proteome</keyword>
<keyword evidence="1" id="KW-0812">Transmembrane</keyword>
<proteinExistence type="predicted"/>
<feature type="transmembrane region" description="Helical" evidence="1">
    <location>
        <begin position="12"/>
        <end position="31"/>
    </location>
</feature>
<feature type="transmembrane region" description="Helical" evidence="1">
    <location>
        <begin position="43"/>
        <end position="66"/>
    </location>
</feature>
<dbReference type="OrthoDB" id="329514at2"/>
<sequence length="154" mass="17566">MYAILLLLHSLFRWMVLASLLSSIYIAFTGYSGKKPFTAASDAFRHWTATIAHIQFMLGMGLYFLSPVVKAAGAAFSDGWAHDQTFFFRYIHAALMLIVVTVVTIGSAKAKRMETDRQKFRTMLRWFVAALVILFLAVPWPFSPLVARPYYRLF</sequence>
<dbReference type="EMBL" id="VBSN01000038">
    <property type="protein sequence ID" value="KAA6439351.1"/>
    <property type="molecule type" value="Genomic_DNA"/>
</dbReference>
<dbReference type="RefSeq" id="WP_139012601.1">
    <property type="nucleotide sequence ID" value="NZ_VBSN01000038.1"/>
</dbReference>
<feature type="transmembrane region" description="Helical" evidence="1">
    <location>
        <begin position="86"/>
        <end position="105"/>
    </location>
</feature>
<gene>
    <name evidence="2" type="ORF">FEM33_13895</name>
</gene>
<evidence type="ECO:0000256" key="1">
    <source>
        <dbReference type="SAM" id="Phobius"/>
    </source>
</evidence>
<reference evidence="2 3" key="1">
    <citation type="submission" date="2019-05" db="EMBL/GenBank/DDBJ databases">
        <authorList>
            <person name="Qu J.-H."/>
        </authorList>
    </citation>
    <scope>NUCLEOTIDE SEQUENCE [LARGE SCALE GENOMIC DNA]</scope>
    <source>
        <strain evidence="2 3">NS28</strain>
    </source>
</reference>
<evidence type="ECO:0000313" key="2">
    <source>
        <dbReference type="EMBL" id="KAA6439351.1"/>
    </source>
</evidence>
<protein>
    <recommendedName>
        <fullName evidence="4">Cytochrome B</fullName>
    </recommendedName>
</protein>